<dbReference type="AlphaFoldDB" id="A0A1I0YB22"/>
<keyword evidence="2" id="KW-1185">Reference proteome</keyword>
<organism evidence="1 2">
    <name type="scientific">Lentibacillus halodurans</name>
    <dbReference type="NCBI Taxonomy" id="237679"/>
    <lineage>
        <taxon>Bacteria</taxon>
        <taxon>Bacillati</taxon>
        <taxon>Bacillota</taxon>
        <taxon>Bacilli</taxon>
        <taxon>Bacillales</taxon>
        <taxon>Bacillaceae</taxon>
        <taxon>Lentibacillus</taxon>
    </lineage>
</organism>
<evidence type="ECO:0000313" key="2">
    <source>
        <dbReference type="Proteomes" id="UP000198642"/>
    </source>
</evidence>
<sequence length="76" mass="9323">MKDIIHKVAQKYNLNLIEQCILYDLEKKYPQTVSIEELEPREDEYSLFESNMENLKEKGLIEQRFHKYRLMKTKKE</sequence>
<dbReference type="RefSeq" id="WP_090237150.1">
    <property type="nucleotide sequence ID" value="NZ_FOJW01000007.1"/>
</dbReference>
<gene>
    <name evidence="1" type="ORF">SAMN04488072_10718</name>
</gene>
<accession>A0A1I0YB22</accession>
<name>A0A1I0YB22_9BACI</name>
<proteinExistence type="predicted"/>
<dbReference type="EMBL" id="FOJW01000007">
    <property type="protein sequence ID" value="SFB10392.1"/>
    <property type="molecule type" value="Genomic_DNA"/>
</dbReference>
<protein>
    <submittedName>
        <fullName evidence="1">Uncharacterized protein</fullName>
    </submittedName>
</protein>
<reference evidence="1 2" key="1">
    <citation type="submission" date="2016-10" db="EMBL/GenBank/DDBJ databases">
        <authorList>
            <person name="de Groot N.N."/>
        </authorList>
    </citation>
    <scope>NUCLEOTIDE SEQUENCE [LARGE SCALE GENOMIC DNA]</scope>
    <source>
        <strain evidence="1 2">CGMCC 1.3702</strain>
    </source>
</reference>
<evidence type="ECO:0000313" key="1">
    <source>
        <dbReference type="EMBL" id="SFB10392.1"/>
    </source>
</evidence>
<dbReference type="Proteomes" id="UP000198642">
    <property type="component" value="Unassembled WGS sequence"/>
</dbReference>